<dbReference type="SUPFAM" id="SSF51905">
    <property type="entry name" value="FAD/NAD(P)-binding domain"/>
    <property type="match status" value="1"/>
</dbReference>
<dbReference type="InterPro" id="IPR036188">
    <property type="entry name" value="FAD/NAD-bd_sf"/>
</dbReference>
<evidence type="ECO:0000313" key="4">
    <source>
        <dbReference type="Proteomes" id="UP000444316"/>
    </source>
</evidence>
<protein>
    <submittedName>
        <fullName evidence="3">FAD-dependent oxidoreductase</fullName>
    </submittedName>
</protein>
<organism evidence="3 4">
    <name type="scientific">Duganella fentianensis</name>
    <dbReference type="NCBI Taxonomy" id="2692177"/>
    <lineage>
        <taxon>Bacteria</taxon>
        <taxon>Pseudomonadati</taxon>
        <taxon>Pseudomonadota</taxon>
        <taxon>Betaproteobacteria</taxon>
        <taxon>Burkholderiales</taxon>
        <taxon>Oxalobacteraceae</taxon>
        <taxon>Telluria group</taxon>
        <taxon>Duganella</taxon>
    </lineage>
</organism>
<evidence type="ECO:0000259" key="2">
    <source>
        <dbReference type="Pfam" id="PF01266"/>
    </source>
</evidence>
<keyword evidence="1" id="KW-0560">Oxidoreductase</keyword>
<dbReference type="Gene3D" id="3.50.50.60">
    <property type="entry name" value="FAD/NAD(P)-binding domain"/>
    <property type="match status" value="1"/>
</dbReference>
<name>A0A845HYU5_9BURK</name>
<feature type="domain" description="FAD dependent oxidoreductase" evidence="2">
    <location>
        <begin position="35"/>
        <end position="388"/>
    </location>
</feature>
<dbReference type="RefSeq" id="WP_161033494.1">
    <property type="nucleotide sequence ID" value="NZ_WWCL01000001.1"/>
</dbReference>
<proteinExistence type="predicted"/>
<dbReference type="InterPro" id="IPR006076">
    <property type="entry name" value="FAD-dep_OxRdtase"/>
</dbReference>
<dbReference type="GO" id="GO:0016491">
    <property type="term" value="F:oxidoreductase activity"/>
    <property type="evidence" value="ECO:0007669"/>
    <property type="project" value="UniProtKB-KW"/>
</dbReference>
<comment type="caution">
    <text evidence="3">The sequence shown here is derived from an EMBL/GenBank/DDBJ whole genome shotgun (WGS) entry which is preliminary data.</text>
</comment>
<dbReference type="PANTHER" id="PTHR13847:SF281">
    <property type="entry name" value="FAD DEPENDENT OXIDOREDUCTASE DOMAIN-CONTAINING PROTEIN"/>
    <property type="match status" value="1"/>
</dbReference>
<sequence>MLLKREVHLTQNSYYEASVSRPTPEASLAGAIRADVCVVGAGLAGLSAALELRQRGFTVALLEAKTVGWGASGRNGGQLIAGYASDDAIESQLDAAAAREAWQVTVDALALVRQRIADHQIDCDFVPGYMSLAVNARKARELAGYSEQLMQRYGYAVQPIAPADVGNWIASDRFHSGVYDPQSGHLHPLKYTLGIAAAARAAGVQIYENSPVHKVHRANRPVVHTEQGSVTCDFVVMAGNVYLNEYGNAVAPELAPRIMPVGTYIIATEQMAPERAAELIRHRAAVCDTNFVLDYFRPTADHRMLFGGRVSYSGATPLNLAGSMRQRMLSVFPQLSDLAVPYAWGGFVDITMNRGPDFGRLDPNIYYLQGFSGHGLALTGMAGQLAAQAIAGQASRFDLLARLRHHNFPGGAALRTPALVLGMLYHRIKDLM</sequence>
<dbReference type="Pfam" id="PF01266">
    <property type="entry name" value="DAO"/>
    <property type="match status" value="1"/>
</dbReference>
<accession>A0A845HYU5</accession>
<dbReference type="GO" id="GO:0005737">
    <property type="term" value="C:cytoplasm"/>
    <property type="evidence" value="ECO:0007669"/>
    <property type="project" value="TreeGrafter"/>
</dbReference>
<evidence type="ECO:0000313" key="3">
    <source>
        <dbReference type="EMBL" id="MYN43648.1"/>
    </source>
</evidence>
<dbReference type="EMBL" id="WWCL01000001">
    <property type="protein sequence ID" value="MYN43648.1"/>
    <property type="molecule type" value="Genomic_DNA"/>
</dbReference>
<dbReference type="AlphaFoldDB" id="A0A845HYU5"/>
<evidence type="ECO:0000256" key="1">
    <source>
        <dbReference type="ARBA" id="ARBA00023002"/>
    </source>
</evidence>
<dbReference type="Gene3D" id="3.30.9.10">
    <property type="entry name" value="D-Amino Acid Oxidase, subunit A, domain 2"/>
    <property type="match status" value="1"/>
</dbReference>
<dbReference type="Proteomes" id="UP000444316">
    <property type="component" value="Unassembled WGS sequence"/>
</dbReference>
<keyword evidence="4" id="KW-1185">Reference proteome</keyword>
<dbReference type="PANTHER" id="PTHR13847">
    <property type="entry name" value="SARCOSINE DEHYDROGENASE-RELATED"/>
    <property type="match status" value="1"/>
</dbReference>
<reference evidence="3" key="1">
    <citation type="submission" date="2019-12" db="EMBL/GenBank/DDBJ databases">
        <title>Novel species isolated from a subtropical stream in China.</title>
        <authorList>
            <person name="Lu H."/>
        </authorList>
    </citation>
    <scope>NUCLEOTIDE SEQUENCE [LARGE SCALE GENOMIC DNA]</scope>
    <source>
        <strain evidence="3">FT93W</strain>
    </source>
</reference>
<gene>
    <name evidence="3" type="ORF">GTP23_01025</name>
</gene>